<dbReference type="InterPro" id="IPR020904">
    <property type="entry name" value="Sc_DH/Rdtase_CS"/>
</dbReference>
<dbReference type="Pfam" id="PF00106">
    <property type="entry name" value="adh_short"/>
    <property type="match status" value="1"/>
</dbReference>
<evidence type="ECO:0000313" key="5">
    <source>
        <dbReference type="Proteomes" id="UP000092498"/>
    </source>
</evidence>
<name>A0A1B1AHJ5_9PROT</name>
<protein>
    <submittedName>
        <fullName evidence="4">3-hydroxyacyl-CoA dehydrogenase</fullName>
    </submittedName>
</protein>
<evidence type="ECO:0000313" key="4">
    <source>
        <dbReference type="EMBL" id="ANP46034.1"/>
    </source>
</evidence>
<dbReference type="EMBL" id="CP013244">
    <property type="protein sequence ID" value="ANP46034.1"/>
    <property type="molecule type" value="Genomic_DNA"/>
</dbReference>
<dbReference type="PANTHER" id="PTHR42879:SF2">
    <property type="entry name" value="3-OXOACYL-[ACYL-CARRIER-PROTEIN] REDUCTASE FABG"/>
    <property type="match status" value="1"/>
</dbReference>
<dbReference type="SUPFAM" id="SSF51735">
    <property type="entry name" value="NAD(P)-binding Rossmann-fold domains"/>
    <property type="match status" value="1"/>
</dbReference>
<dbReference type="InParanoid" id="A0A1B1AHJ5"/>
<dbReference type="GO" id="GO:0032787">
    <property type="term" value="P:monocarboxylic acid metabolic process"/>
    <property type="evidence" value="ECO:0007669"/>
    <property type="project" value="UniProtKB-ARBA"/>
</dbReference>
<dbReference type="Proteomes" id="UP000092498">
    <property type="component" value="Chromosome"/>
</dbReference>
<gene>
    <name evidence="4" type="ORF">ATE48_08930</name>
</gene>
<comment type="similarity">
    <text evidence="1 2">Belongs to the short-chain dehydrogenases/reductases (SDR) family.</text>
</comment>
<reference evidence="4 5" key="1">
    <citation type="submission" date="2015-11" db="EMBL/GenBank/DDBJ databases">
        <title>Whole-Genome Sequence of Candidatus Oderbacter manganicum from the National Park Lower Oder Valley, Germany.</title>
        <authorList>
            <person name="Braun B."/>
            <person name="Liere K."/>
            <person name="Szewzyk U."/>
        </authorList>
    </citation>
    <scope>NUCLEOTIDE SEQUENCE [LARGE SCALE GENOMIC DNA]</scope>
    <source>
        <strain evidence="4 5">OTSz_A_272</strain>
    </source>
</reference>
<evidence type="ECO:0000256" key="1">
    <source>
        <dbReference type="ARBA" id="ARBA00006484"/>
    </source>
</evidence>
<dbReference type="Gene3D" id="3.40.50.720">
    <property type="entry name" value="NAD(P)-binding Rossmann-like Domain"/>
    <property type="match status" value="1"/>
</dbReference>
<dbReference type="InterPro" id="IPR002347">
    <property type="entry name" value="SDR_fam"/>
</dbReference>
<feature type="domain" description="Ketoreductase" evidence="3">
    <location>
        <begin position="4"/>
        <end position="179"/>
    </location>
</feature>
<dbReference type="InterPro" id="IPR036291">
    <property type="entry name" value="NAD(P)-bd_dom_sf"/>
</dbReference>
<dbReference type="PANTHER" id="PTHR42879">
    <property type="entry name" value="3-OXOACYL-(ACYL-CARRIER-PROTEIN) REDUCTASE"/>
    <property type="match status" value="1"/>
</dbReference>
<accession>A0A1B1AHJ5</accession>
<dbReference type="KEGG" id="cbot:ATE48_08930"/>
<dbReference type="PROSITE" id="PS00061">
    <property type="entry name" value="ADH_SHORT"/>
    <property type="match status" value="1"/>
</dbReference>
<dbReference type="PRINTS" id="PR00080">
    <property type="entry name" value="SDRFAMILY"/>
</dbReference>
<dbReference type="InterPro" id="IPR050259">
    <property type="entry name" value="SDR"/>
</dbReference>
<dbReference type="RefSeq" id="WP_066770324.1">
    <property type="nucleotide sequence ID" value="NZ_CP013244.1"/>
</dbReference>
<dbReference type="FunFam" id="3.40.50.720:FF:000084">
    <property type="entry name" value="Short-chain dehydrogenase reductase"/>
    <property type="match status" value="1"/>
</dbReference>
<dbReference type="OrthoDB" id="9804774at2"/>
<dbReference type="InterPro" id="IPR057326">
    <property type="entry name" value="KR_dom"/>
</dbReference>
<keyword evidence="5" id="KW-1185">Reference proteome</keyword>
<dbReference type="CDD" id="cd05233">
    <property type="entry name" value="SDR_c"/>
    <property type="match status" value="1"/>
</dbReference>
<proteinExistence type="inferred from homology"/>
<organism evidence="4 5">
    <name type="scientific">Candidatus Viadribacter manganicus</name>
    <dbReference type="NCBI Taxonomy" id="1759059"/>
    <lineage>
        <taxon>Bacteria</taxon>
        <taxon>Pseudomonadati</taxon>
        <taxon>Pseudomonadota</taxon>
        <taxon>Alphaproteobacteria</taxon>
        <taxon>Hyphomonadales</taxon>
        <taxon>Hyphomonadaceae</taxon>
        <taxon>Candidatus Viadribacter</taxon>
    </lineage>
</organism>
<evidence type="ECO:0000256" key="2">
    <source>
        <dbReference type="RuleBase" id="RU000363"/>
    </source>
</evidence>
<dbReference type="STRING" id="1759059.ATE48_08930"/>
<sequence>MMSHHVFISGGGTGIGLATARALAPTGARFTLVGRDGARVQSAAEEFESAQGVSCDVSDEASVNAAFEAARDRYGTIDILINNAGITPSAPLHCMDLATWNQVLAINLTGAFLCSRAALADMYAKKWGRIVNVASIAGLKGGPYISAYCASKHGMIGMTRALAYEAAKRGVTVNAVCPGYVETDIVTKAAENISSKTKLTEDEARAMLYAGNPQGRLIAADEVASAIAWLCSDGAAATNGAAIPMSGGEI</sequence>
<dbReference type="PRINTS" id="PR00081">
    <property type="entry name" value="GDHRDH"/>
</dbReference>
<dbReference type="SMART" id="SM00822">
    <property type="entry name" value="PKS_KR"/>
    <property type="match status" value="1"/>
</dbReference>
<dbReference type="AlphaFoldDB" id="A0A1B1AHJ5"/>
<evidence type="ECO:0000259" key="3">
    <source>
        <dbReference type="SMART" id="SM00822"/>
    </source>
</evidence>